<dbReference type="EMBL" id="AASXRC010000017">
    <property type="protein sequence ID" value="EFI0214134.1"/>
    <property type="molecule type" value="Genomic_DNA"/>
</dbReference>
<keyword evidence="1" id="KW-0472">Membrane</keyword>
<dbReference type="Proteomes" id="UP000254079">
    <property type="component" value="Unassembled WGS sequence"/>
</dbReference>
<gene>
    <name evidence="2" type="ORF">BG944_003335</name>
    <name evidence="3" type="ORF">NCTC8009_05405</name>
    <name evidence="5" type="ORF">NCTC8333_02168</name>
    <name evidence="4" type="ORF">NCTC8622_04254</name>
</gene>
<keyword evidence="1" id="KW-0812">Transmembrane</keyword>
<reference evidence="6 7" key="1">
    <citation type="submission" date="2018-06" db="EMBL/GenBank/DDBJ databases">
        <authorList>
            <consortium name="Pathogen Informatics"/>
            <person name="Doyle S."/>
        </authorList>
    </citation>
    <scope>NUCLEOTIDE SEQUENCE [LARGE SCALE GENOMIC DNA]</scope>
    <source>
        <strain evidence="3 6">NCTC8009</strain>
        <strain evidence="5 8">NCTC8333</strain>
        <strain evidence="4 7">NCTC8622</strain>
    </source>
</reference>
<organism evidence="2 9">
    <name type="scientific">Escherichia coli</name>
    <dbReference type="NCBI Taxonomy" id="562"/>
    <lineage>
        <taxon>Bacteria</taxon>
        <taxon>Pseudomonadati</taxon>
        <taxon>Pseudomonadota</taxon>
        <taxon>Gammaproteobacteria</taxon>
        <taxon>Enterobacterales</taxon>
        <taxon>Enterobacteriaceae</taxon>
        <taxon>Escherichia</taxon>
    </lineage>
</organism>
<feature type="transmembrane region" description="Helical" evidence="1">
    <location>
        <begin position="40"/>
        <end position="57"/>
    </location>
</feature>
<protein>
    <submittedName>
        <fullName evidence="2 3">Holin</fullName>
    </submittedName>
</protein>
<keyword evidence="1" id="KW-1133">Transmembrane helix</keyword>
<name>A0A0F3TAR1_ECOLX</name>
<evidence type="ECO:0000313" key="9">
    <source>
        <dbReference type="Proteomes" id="UP000521994"/>
    </source>
</evidence>
<proteinExistence type="predicted"/>
<evidence type="ECO:0000313" key="8">
    <source>
        <dbReference type="Proteomes" id="UP000254718"/>
    </source>
</evidence>
<evidence type="ECO:0000313" key="3">
    <source>
        <dbReference type="EMBL" id="SQD04862.1"/>
    </source>
</evidence>
<reference evidence="2 9" key="2">
    <citation type="submission" date="2020-02" db="EMBL/GenBank/DDBJ databases">
        <authorList>
            <consortium name="PulseNet: The National Subtyping Network for Foodborne Disease Surveillance"/>
            <person name="Tarr C.L."/>
            <person name="Trees E."/>
            <person name="Katz L.S."/>
            <person name="Carleton-Romer H.A."/>
            <person name="Stroika S."/>
            <person name="Kucerova Z."/>
            <person name="Roache K.F."/>
            <person name="Sabol A.L."/>
            <person name="Besser J."/>
            <person name="Gerner-Smidt P."/>
        </authorList>
    </citation>
    <scope>NUCLEOTIDE SEQUENCE [LARGE SCALE GENOMIC DNA]</scope>
    <source>
        <strain evidence="2 9">2014C-3796</strain>
    </source>
</reference>
<dbReference type="EMBL" id="UGFE01000002">
    <property type="protein sequence ID" value="STM23251.1"/>
    <property type="molecule type" value="Genomic_DNA"/>
</dbReference>
<dbReference type="AlphaFoldDB" id="A0A0F3TAR1"/>
<dbReference type="EMBL" id="UARW01000010">
    <property type="protein sequence ID" value="SQD04862.1"/>
    <property type="molecule type" value="Genomic_DNA"/>
</dbReference>
<dbReference type="Pfam" id="PF04550">
    <property type="entry name" value="Phage_holin_3_2"/>
    <property type="match status" value="1"/>
</dbReference>
<evidence type="ECO:0000313" key="5">
    <source>
        <dbReference type="EMBL" id="STM23251.1"/>
    </source>
</evidence>
<evidence type="ECO:0000313" key="2">
    <source>
        <dbReference type="EMBL" id="EFI0214134.1"/>
    </source>
</evidence>
<dbReference type="Proteomes" id="UP000250991">
    <property type="component" value="Unassembled WGS sequence"/>
</dbReference>
<evidence type="ECO:0000256" key="1">
    <source>
        <dbReference type="SAM" id="Phobius"/>
    </source>
</evidence>
<sequence length="103" mass="11096">MMNGETSLLEKLLLIGAVIGLGQLMVSNERITTRLLVGRMILGSAVAPLAAIPLLKFPDMPELVVIGLACALGILGSAFIEAGLKRCLDMYIKRWGSKRNETE</sequence>
<evidence type="ECO:0000313" key="6">
    <source>
        <dbReference type="Proteomes" id="UP000250991"/>
    </source>
</evidence>
<dbReference type="InterPro" id="IPR007633">
    <property type="entry name" value="Phage_P2_Holin"/>
</dbReference>
<dbReference type="GO" id="GO:0044660">
    <property type="term" value="P:viral release via pore formation in host cell membrane"/>
    <property type="evidence" value="ECO:0007669"/>
    <property type="project" value="InterPro"/>
</dbReference>
<accession>A0A0F3TAR1</accession>
<dbReference type="RefSeq" id="WP_000980879.1">
    <property type="nucleotide sequence ID" value="NZ_BFZT01000150.1"/>
</dbReference>
<evidence type="ECO:0000313" key="4">
    <source>
        <dbReference type="EMBL" id="STI85176.1"/>
    </source>
</evidence>
<evidence type="ECO:0000313" key="7">
    <source>
        <dbReference type="Proteomes" id="UP000254079"/>
    </source>
</evidence>
<feature type="transmembrane region" description="Helical" evidence="1">
    <location>
        <begin position="63"/>
        <end position="84"/>
    </location>
</feature>
<dbReference type="Proteomes" id="UP000254718">
    <property type="component" value="Unassembled WGS sequence"/>
</dbReference>
<dbReference type="EMBL" id="UGCP01000002">
    <property type="protein sequence ID" value="STI85176.1"/>
    <property type="molecule type" value="Genomic_DNA"/>
</dbReference>
<dbReference type="Proteomes" id="UP000521994">
    <property type="component" value="Unassembled WGS sequence"/>
</dbReference>